<evidence type="ECO:0000256" key="1">
    <source>
        <dbReference type="SAM" id="MobiDB-lite"/>
    </source>
</evidence>
<protein>
    <submittedName>
        <fullName evidence="2">Uncharacterized protein</fullName>
    </submittedName>
</protein>
<evidence type="ECO:0000313" key="2">
    <source>
        <dbReference type="EMBL" id="EJK59987.1"/>
    </source>
</evidence>
<feature type="region of interest" description="Disordered" evidence="1">
    <location>
        <begin position="144"/>
        <end position="177"/>
    </location>
</feature>
<organism evidence="2 3">
    <name type="scientific">Thalassiosira oceanica</name>
    <name type="common">Marine diatom</name>
    <dbReference type="NCBI Taxonomy" id="159749"/>
    <lineage>
        <taxon>Eukaryota</taxon>
        <taxon>Sar</taxon>
        <taxon>Stramenopiles</taxon>
        <taxon>Ochrophyta</taxon>
        <taxon>Bacillariophyta</taxon>
        <taxon>Coscinodiscophyceae</taxon>
        <taxon>Thalassiosirophycidae</taxon>
        <taxon>Thalassiosirales</taxon>
        <taxon>Thalassiosiraceae</taxon>
        <taxon>Thalassiosira</taxon>
    </lineage>
</organism>
<proteinExistence type="predicted"/>
<dbReference type="EMBL" id="AGNL01021861">
    <property type="protein sequence ID" value="EJK59987.1"/>
    <property type="molecule type" value="Genomic_DNA"/>
</dbReference>
<keyword evidence="3" id="KW-1185">Reference proteome</keyword>
<dbReference type="Proteomes" id="UP000266841">
    <property type="component" value="Unassembled WGS sequence"/>
</dbReference>
<feature type="compositionally biased region" description="Basic and acidic residues" evidence="1">
    <location>
        <begin position="168"/>
        <end position="177"/>
    </location>
</feature>
<reference evidence="2 3" key="1">
    <citation type="journal article" date="2012" name="Genome Biol.">
        <title>Genome and low-iron response of an oceanic diatom adapted to chronic iron limitation.</title>
        <authorList>
            <person name="Lommer M."/>
            <person name="Specht M."/>
            <person name="Roy A.S."/>
            <person name="Kraemer L."/>
            <person name="Andreson R."/>
            <person name="Gutowska M.A."/>
            <person name="Wolf J."/>
            <person name="Bergner S.V."/>
            <person name="Schilhabel M.B."/>
            <person name="Klostermeier U.C."/>
            <person name="Beiko R.G."/>
            <person name="Rosenstiel P."/>
            <person name="Hippler M."/>
            <person name="Laroche J."/>
        </authorList>
    </citation>
    <scope>NUCLEOTIDE SEQUENCE [LARGE SCALE GENOMIC DNA]</scope>
    <source>
        <strain evidence="2 3">CCMP1005</strain>
    </source>
</reference>
<comment type="caution">
    <text evidence="2">The sequence shown here is derived from an EMBL/GenBank/DDBJ whole genome shotgun (WGS) entry which is preliminary data.</text>
</comment>
<dbReference type="AlphaFoldDB" id="K0SNG0"/>
<gene>
    <name evidence="2" type="ORF">THAOC_19736</name>
</gene>
<evidence type="ECO:0000313" key="3">
    <source>
        <dbReference type="Proteomes" id="UP000266841"/>
    </source>
</evidence>
<sequence>MFSNPIGRSPARADILFFDRCDAPTDLISPAGKIQHQPPHVIRLVDPLAHHLPTPGGSYAFTTISMRSGATGPVTTGPKNKRLPMCNDVRKDHRYSLHTRKPLIFRLLRCINRLDIAGRENPAPTATPYHSLLAPFRIVYRPPAAHTPLPSPRQGRGATGPVSTCPIRPDRAPNPDL</sequence>
<name>K0SNG0_THAOC</name>
<accession>K0SNG0</accession>